<dbReference type="EMBL" id="JABFOR010000033">
    <property type="protein sequence ID" value="NOJ72944.1"/>
    <property type="molecule type" value="Genomic_DNA"/>
</dbReference>
<sequence>MMGYISTLEYKTSSIWSYTISLIGSISGQVFAKESIQVTEHSIQNILAMPKKDITFIKGGFDDLSDMEYTYTSNSKKYKAIEKTSPDLTHVDSEIYEETPTGEFELIANLMVEVNGAVVETTITPSNGEPKFVDTFIKPEPTDANTFSPELNTLGDRGDYPISSWTHYGTFNYSTKIKKYTVAAVTAVISGIVGASTMGAGAAATISSTTGLIAYIVDDQIEDIWYTDFVYYKTLLPPDPKMFRMKVAEKTVHYFYSDSNRDNLMKGSPITSEFWLDGYKKN</sequence>
<comment type="caution">
    <text evidence="1">The sequence shown here is derived from an EMBL/GenBank/DDBJ whole genome shotgun (WGS) entry which is preliminary data.</text>
</comment>
<proteinExistence type="predicted"/>
<evidence type="ECO:0000313" key="1">
    <source>
        <dbReference type="EMBL" id="NOJ72944.1"/>
    </source>
</evidence>
<dbReference type="Proteomes" id="UP000552038">
    <property type="component" value="Unassembled WGS sequence"/>
</dbReference>
<dbReference type="RefSeq" id="WP_171418511.1">
    <property type="nucleotide sequence ID" value="NZ_JABFOR010000033.1"/>
</dbReference>
<organism evidence="1 2">
    <name type="scientific">Paenibacillus alvei</name>
    <name type="common">Bacillus alvei</name>
    <dbReference type="NCBI Taxonomy" id="44250"/>
    <lineage>
        <taxon>Bacteria</taxon>
        <taxon>Bacillati</taxon>
        <taxon>Bacillota</taxon>
        <taxon>Bacilli</taxon>
        <taxon>Bacillales</taxon>
        <taxon>Paenibacillaceae</taxon>
        <taxon>Paenibacillus</taxon>
    </lineage>
</organism>
<reference evidence="1 2" key="1">
    <citation type="submission" date="2020-05" db="EMBL/GenBank/DDBJ databases">
        <title>Whole genome sequencing and identification of novel metabolites from Paenibacillus alvei strain JR949.</title>
        <authorList>
            <person name="Rajendhran J."/>
            <person name="Sree Pranav P."/>
            <person name="Mahalakshmi B."/>
            <person name="Karthikeyan R."/>
        </authorList>
    </citation>
    <scope>NUCLEOTIDE SEQUENCE [LARGE SCALE GENOMIC DNA]</scope>
    <source>
        <strain evidence="1 2">JR949</strain>
    </source>
</reference>
<gene>
    <name evidence="1" type="ORF">HMI46_20590</name>
</gene>
<accession>A0AAP7A1X5</accession>
<evidence type="ECO:0000313" key="2">
    <source>
        <dbReference type="Proteomes" id="UP000552038"/>
    </source>
</evidence>
<name>A0AAP7A1X5_PAEAL</name>
<protein>
    <submittedName>
        <fullName evidence="1">Uncharacterized protein</fullName>
    </submittedName>
</protein>
<dbReference type="AlphaFoldDB" id="A0AAP7A1X5"/>